<dbReference type="SUPFAM" id="SSF52218">
    <property type="entry name" value="Flavoproteins"/>
    <property type="match status" value="1"/>
</dbReference>
<dbReference type="Proteomes" id="UP000002710">
    <property type="component" value="Chromosome"/>
</dbReference>
<sequence length="207" mass="22163">MYAIAINGSPRKGGNTETLLRQTLAPLEKAGWETELVRVGGKPVRGCIACYKCFENKDGRCSVTTDLFNDLAEKIFRADAIIMGSPTYFADVSSEMKAVLDRTGLVSIANGHLLRGKIGAAVVAVRRGGGIHVFDSINHMFMMSQMIVPGSVYWNLGYGLHKGEVSGDAEGMGNMDHLGRTIDWLGRATAPVRGEYPVASGPGEGEA</sequence>
<dbReference type="STRING" id="207559.Dde_1170"/>
<dbReference type="AlphaFoldDB" id="Q313C5"/>
<feature type="domain" description="NADPH-dependent FMN reductase-like" evidence="3">
    <location>
        <begin position="2"/>
        <end position="158"/>
    </location>
</feature>
<name>Q313C5_OLEA2</name>
<protein>
    <submittedName>
        <fullName evidence="4">NADPH-dependent FMN reductase</fullName>
    </submittedName>
</protein>
<dbReference type="KEGG" id="dde:Dde_1170"/>
<gene>
    <name evidence="4" type="ordered locus">Dde_1170</name>
</gene>
<reference evidence="4 5" key="1">
    <citation type="journal article" date="2011" name="J. Bacteriol.">
        <title>Complete genome sequence and updated annotation of Desulfovibrio alaskensis G20.</title>
        <authorList>
            <person name="Hauser L.J."/>
            <person name="Land M.L."/>
            <person name="Brown S.D."/>
            <person name="Larimer F."/>
            <person name="Keller K.L."/>
            <person name="Rapp-Giles B.J."/>
            <person name="Price M.N."/>
            <person name="Lin M."/>
            <person name="Bruce D.C."/>
            <person name="Detter J.C."/>
            <person name="Tapia R."/>
            <person name="Han C.S."/>
            <person name="Goodwin L.A."/>
            <person name="Cheng J.F."/>
            <person name="Pitluck S."/>
            <person name="Copeland A."/>
            <person name="Lucas S."/>
            <person name="Nolan M."/>
            <person name="Lapidus A.L."/>
            <person name="Palumbo A.V."/>
            <person name="Wall J.D."/>
        </authorList>
    </citation>
    <scope>NUCLEOTIDE SEQUENCE [LARGE SCALE GENOMIC DNA]</scope>
    <source>
        <strain evidence="5">ATCC BAA 1058 / DSM 17464 / G20</strain>
    </source>
</reference>
<dbReference type="EMBL" id="CP000112">
    <property type="protein sequence ID" value="ABB37971.1"/>
    <property type="molecule type" value="Genomic_DNA"/>
</dbReference>
<dbReference type="eggNOG" id="COG0655">
    <property type="taxonomic scope" value="Bacteria"/>
</dbReference>
<accession>Q313C5</accession>
<dbReference type="InterPro" id="IPR005025">
    <property type="entry name" value="FMN_Rdtase-like_dom"/>
</dbReference>
<evidence type="ECO:0000259" key="3">
    <source>
        <dbReference type="Pfam" id="PF03358"/>
    </source>
</evidence>
<evidence type="ECO:0000313" key="4">
    <source>
        <dbReference type="EMBL" id="ABB37971.1"/>
    </source>
</evidence>
<dbReference type="RefSeq" id="WP_011367191.1">
    <property type="nucleotide sequence ID" value="NC_007519.1"/>
</dbReference>
<dbReference type="Pfam" id="PF03358">
    <property type="entry name" value="FMN_red"/>
    <property type="match status" value="1"/>
</dbReference>
<proteinExistence type="predicted"/>
<keyword evidence="5" id="KW-1185">Reference proteome</keyword>
<keyword evidence="2" id="KW-0288">FMN</keyword>
<dbReference type="InterPro" id="IPR051796">
    <property type="entry name" value="ISF_SsuE-like"/>
</dbReference>
<keyword evidence="1" id="KW-0285">Flavoprotein</keyword>
<dbReference type="InterPro" id="IPR029039">
    <property type="entry name" value="Flavoprotein-like_sf"/>
</dbReference>
<dbReference type="GO" id="GO:0016491">
    <property type="term" value="F:oxidoreductase activity"/>
    <property type="evidence" value="ECO:0007669"/>
    <property type="project" value="InterPro"/>
</dbReference>
<dbReference type="Gene3D" id="3.40.50.360">
    <property type="match status" value="1"/>
</dbReference>
<organism evidence="4 5">
    <name type="scientific">Oleidesulfovibrio alaskensis (strain ATCC BAA-1058 / DSM 17464 / G20)</name>
    <name type="common">Desulfovibrio alaskensis</name>
    <dbReference type="NCBI Taxonomy" id="207559"/>
    <lineage>
        <taxon>Bacteria</taxon>
        <taxon>Pseudomonadati</taxon>
        <taxon>Thermodesulfobacteriota</taxon>
        <taxon>Desulfovibrionia</taxon>
        <taxon>Desulfovibrionales</taxon>
        <taxon>Desulfovibrionaceae</taxon>
        <taxon>Oleidesulfovibrio</taxon>
    </lineage>
</organism>
<evidence type="ECO:0000256" key="2">
    <source>
        <dbReference type="ARBA" id="ARBA00022643"/>
    </source>
</evidence>
<dbReference type="HOGENOM" id="CLU_050993_3_3_7"/>
<evidence type="ECO:0000313" key="5">
    <source>
        <dbReference type="Proteomes" id="UP000002710"/>
    </source>
</evidence>
<dbReference type="PANTHER" id="PTHR43278:SF4">
    <property type="entry name" value="NAD(P)H-DEPENDENT FMN-CONTAINING OXIDOREDUCTASE YWQN-RELATED"/>
    <property type="match status" value="1"/>
</dbReference>
<evidence type="ECO:0000256" key="1">
    <source>
        <dbReference type="ARBA" id="ARBA00022630"/>
    </source>
</evidence>
<dbReference type="PANTHER" id="PTHR43278">
    <property type="entry name" value="NAD(P)H-DEPENDENT FMN-CONTAINING OXIDOREDUCTASE YWQN-RELATED"/>
    <property type="match status" value="1"/>
</dbReference>